<evidence type="ECO:0000256" key="1">
    <source>
        <dbReference type="ARBA" id="ARBA00022737"/>
    </source>
</evidence>
<dbReference type="PROSITE" id="PS51257">
    <property type="entry name" value="PROKAR_LIPOPROTEIN"/>
    <property type="match status" value="1"/>
</dbReference>
<sequence>MVIRKYKDNVDKSLALICALLLFGCNSPVETADSHLQKGKDFIEKGELDKAFLELKSANQSDDKRGETYYYMALLDEKANNYKAMKQNLIRALELDESLVDAKIKLGKLHVLFGDLEKALEQAKAVMAKDSDNLEARIIEASVYVKQEKADQAEKIVQQLLKNNQDNVDVLSLAAALAYKANRTAEALNLIEKGLSKDGKNIALRLFRVKINAANSDVDKVIEDYKSLVGLYPDNNNFKLSLASIYSMTDKLDSAESLLRDVIDKEGYKPDSEITLLEFLNAKAKDRVPVEYESMVNRHQRQTAPIVELSKWMMANGFIDAAKNGLEKVVAFEGNSDLGLTAQVLIAETSMLAKQYDGTKGIVDQMLASNPEFVPAKLLRARLLLVENNPDEAVTLLNKLVWDKANLDEVYALLGQAYQVKKDRKTADKYFKQALEVNPVNLVAFTNTFSSYILAGQRDIARQVLDKALKLKPNQINFLISQAELDIIEKRWDQAQDVVHKIALFSKEKAVPIYLQANVLQGRGKYTDAIGLYEKILQEFPGHINSLINLARSYDASGQKEKAVFYLEKHHEKYPDSSAIVGVLTDVYLGNKDYKKAQKLLTGQIDRFPKSVSSYLALAKVQVLSGENGESVRQTYLKGLQVNPDDLQLALALAGFYEQANEKLNAKKIYEELLDRHPDVDVAINNLSSLLLESDNQDDLGKGMTLAERIKDSDNPYFQDTYAWALVRSGKVAEGLKLLEELVIKEPKLPEVRYHLGIAHFHSGNKATAVSELKQAIALSDRQKKGFSGQDLAKKMLIEIEHSVTK</sequence>
<name>A0ABT1UDK1_9GAMM</name>
<dbReference type="SUPFAM" id="SSF48452">
    <property type="entry name" value="TPR-like"/>
    <property type="match status" value="4"/>
</dbReference>
<evidence type="ECO:0000313" key="4">
    <source>
        <dbReference type="EMBL" id="MCQ8180307.1"/>
    </source>
</evidence>
<evidence type="ECO:0000313" key="5">
    <source>
        <dbReference type="Proteomes" id="UP001524569"/>
    </source>
</evidence>
<keyword evidence="2 3" id="KW-0802">TPR repeat</keyword>
<dbReference type="SMART" id="SM00028">
    <property type="entry name" value="TPR"/>
    <property type="match status" value="10"/>
</dbReference>
<keyword evidence="5" id="KW-1185">Reference proteome</keyword>
<proteinExistence type="predicted"/>
<gene>
    <name evidence="4" type="ORF">NP603_04230</name>
</gene>
<dbReference type="PANTHER" id="PTHR45586:SF1">
    <property type="entry name" value="LIPOPOLYSACCHARIDE ASSEMBLY PROTEIN B"/>
    <property type="match status" value="1"/>
</dbReference>
<dbReference type="Proteomes" id="UP001524569">
    <property type="component" value="Unassembled WGS sequence"/>
</dbReference>
<dbReference type="PROSITE" id="PS50005">
    <property type="entry name" value="TPR"/>
    <property type="match status" value="1"/>
</dbReference>
<dbReference type="Gene3D" id="1.25.40.10">
    <property type="entry name" value="Tetratricopeptide repeat domain"/>
    <property type="match status" value="3"/>
</dbReference>
<comment type="caution">
    <text evidence="4">The sequence shown here is derived from an EMBL/GenBank/DDBJ whole genome shotgun (WGS) entry which is preliminary data.</text>
</comment>
<dbReference type="PANTHER" id="PTHR45586">
    <property type="entry name" value="TPR REPEAT-CONTAINING PROTEIN PA4667"/>
    <property type="match status" value="1"/>
</dbReference>
<protein>
    <submittedName>
        <fullName evidence="4">Tetratricopeptide repeat protein</fullName>
    </submittedName>
</protein>
<organism evidence="4 5">
    <name type="scientific">Methylomonas aurea</name>
    <dbReference type="NCBI Taxonomy" id="2952224"/>
    <lineage>
        <taxon>Bacteria</taxon>
        <taxon>Pseudomonadati</taxon>
        <taxon>Pseudomonadota</taxon>
        <taxon>Gammaproteobacteria</taxon>
        <taxon>Methylococcales</taxon>
        <taxon>Methylococcaceae</taxon>
        <taxon>Methylomonas</taxon>
    </lineage>
</organism>
<evidence type="ECO:0000256" key="2">
    <source>
        <dbReference type="ARBA" id="ARBA00022803"/>
    </source>
</evidence>
<reference evidence="4 5" key="1">
    <citation type="submission" date="2022-07" db="EMBL/GenBank/DDBJ databases">
        <title>Methylomonas rivi sp. nov., Methylomonas rosea sp. nov., Methylomonas aureus sp. nov. and Methylomonas subterranea sp. nov., four novel methanotrophs isolated from a freshwater creek and the deep terrestrial subsurface.</title>
        <authorList>
            <person name="Abin C."/>
            <person name="Sankaranarayanan K."/>
            <person name="Garner C."/>
            <person name="Sindelar R."/>
            <person name="Kotary K."/>
            <person name="Garner R."/>
            <person name="Barclay S."/>
            <person name="Lawson P."/>
            <person name="Krumholz L."/>
        </authorList>
    </citation>
    <scope>NUCLEOTIDE SEQUENCE [LARGE SCALE GENOMIC DNA]</scope>
    <source>
        <strain evidence="4 5">SURF-1</strain>
    </source>
</reference>
<evidence type="ECO:0000256" key="3">
    <source>
        <dbReference type="PROSITE-ProRule" id="PRU00339"/>
    </source>
</evidence>
<accession>A0ABT1UDK1</accession>
<keyword evidence="1" id="KW-0677">Repeat</keyword>
<feature type="repeat" description="TPR" evidence="3">
    <location>
        <begin position="408"/>
        <end position="441"/>
    </location>
</feature>
<dbReference type="InterPro" id="IPR011990">
    <property type="entry name" value="TPR-like_helical_dom_sf"/>
</dbReference>
<dbReference type="EMBL" id="JANIBM010000003">
    <property type="protein sequence ID" value="MCQ8180307.1"/>
    <property type="molecule type" value="Genomic_DNA"/>
</dbReference>
<dbReference type="RefSeq" id="WP_256609682.1">
    <property type="nucleotide sequence ID" value="NZ_JANIBM010000003.1"/>
</dbReference>
<dbReference type="Pfam" id="PF13432">
    <property type="entry name" value="TPR_16"/>
    <property type="match status" value="1"/>
</dbReference>
<dbReference type="InterPro" id="IPR019734">
    <property type="entry name" value="TPR_rpt"/>
</dbReference>
<dbReference type="Pfam" id="PF14559">
    <property type="entry name" value="TPR_19"/>
    <property type="match status" value="3"/>
</dbReference>
<dbReference type="InterPro" id="IPR051012">
    <property type="entry name" value="CellSynth/LPSAsmb/PSIAsmb"/>
</dbReference>